<dbReference type="InterPro" id="IPR019681">
    <property type="entry name" value="DUF2530"/>
</dbReference>
<keyword evidence="1" id="KW-0812">Transmembrane</keyword>
<dbReference type="AlphaFoldDB" id="A0A2W5IEZ0"/>
<evidence type="ECO:0000313" key="2">
    <source>
        <dbReference type="EMBL" id="PZP89613.1"/>
    </source>
</evidence>
<comment type="caution">
    <text evidence="2">The sequence shown here is derived from an EMBL/GenBank/DDBJ whole genome shotgun (WGS) entry which is preliminary data.</text>
</comment>
<dbReference type="Proteomes" id="UP000248606">
    <property type="component" value="Unassembled WGS sequence"/>
</dbReference>
<organism evidence="2 3">
    <name type="scientific">Lawsonella clevelandensis</name>
    <dbReference type="NCBI Taxonomy" id="1528099"/>
    <lineage>
        <taxon>Bacteria</taxon>
        <taxon>Bacillati</taxon>
        <taxon>Actinomycetota</taxon>
        <taxon>Actinomycetes</taxon>
        <taxon>Mycobacteriales</taxon>
        <taxon>Lawsonellaceae</taxon>
        <taxon>Lawsonella</taxon>
    </lineage>
</organism>
<protein>
    <recommendedName>
        <fullName evidence="4">DUF2530 domain-containing protein</fullName>
    </recommendedName>
</protein>
<feature type="transmembrane region" description="Helical" evidence="1">
    <location>
        <begin position="43"/>
        <end position="63"/>
    </location>
</feature>
<dbReference type="Pfam" id="PF10745">
    <property type="entry name" value="DUF2530"/>
    <property type="match status" value="1"/>
</dbReference>
<reference evidence="2 3" key="1">
    <citation type="submission" date="2017-08" db="EMBL/GenBank/DDBJ databases">
        <title>Infants hospitalized years apart are colonized by the same room-sourced microbial strains.</title>
        <authorList>
            <person name="Brooks B."/>
            <person name="Olm M.R."/>
            <person name="Firek B.A."/>
            <person name="Baker R."/>
            <person name="Thomas B.C."/>
            <person name="Morowitz M.J."/>
            <person name="Banfield J.F."/>
        </authorList>
    </citation>
    <scope>NUCLEOTIDE SEQUENCE [LARGE SCALE GENOMIC DNA]</scope>
    <source>
        <strain evidence="2">S2_006_000_R1_57</strain>
    </source>
</reference>
<evidence type="ECO:0000313" key="3">
    <source>
        <dbReference type="Proteomes" id="UP000248606"/>
    </source>
</evidence>
<evidence type="ECO:0008006" key="4">
    <source>
        <dbReference type="Google" id="ProtNLM"/>
    </source>
</evidence>
<name>A0A2W5IEZ0_9ACTN</name>
<proteinExistence type="predicted"/>
<dbReference type="RefSeq" id="WP_290599261.1">
    <property type="nucleotide sequence ID" value="NZ_CAKZIO010000003.1"/>
</dbReference>
<dbReference type="EMBL" id="QFOZ01000001">
    <property type="protein sequence ID" value="PZP89613.1"/>
    <property type="molecule type" value="Genomic_DNA"/>
</dbReference>
<gene>
    <name evidence="2" type="ORF">DI579_00035</name>
</gene>
<keyword evidence="1" id="KW-1133">Transmembrane helix</keyword>
<feature type="transmembrane region" description="Helical" evidence="1">
    <location>
        <begin position="20"/>
        <end position="37"/>
    </location>
</feature>
<sequence length="108" mass="11800">MKKRTIQALPAKLIDPRPVLLSGIGAWIVCLMTLLIVGVKTTAMWTAVWGIAIGLGIYVLFLYQRRALRRGDSTAQTSLPDVGRYGDAAADYVTIEVPHAQDDNCSLQ</sequence>
<keyword evidence="1" id="KW-0472">Membrane</keyword>
<accession>A0A2W5IEZ0</accession>
<evidence type="ECO:0000256" key="1">
    <source>
        <dbReference type="SAM" id="Phobius"/>
    </source>
</evidence>